<dbReference type="GO" id="GO:0008270">
    <property type="term" value="F:zinc ion binding"/>
    <property type="evidence" value="ECO:0007669"/>
    <property type="project" value="InterPro"/>
</dbReference>
<evidence type="ECO:0000256" key="4">
    <source>
        <dbReference type="ARBA" id="ARBA00023125"/>
    </source>
</evidence>
<feature type="region of interest" description="Disordered" evidence="7">
    <location>
        <begin position="54"/>
        <end position="94"/>
    </location>
</feature>
<dbReference type="PANTHER" id="PTHR31944">
    <property type="entry name" value="HEME-RESPONSIVE ZINC FINGER TRANSCRIPTION FACTOR HAP1"/>
    <property type="match status" value="1"/>
</dbReference>
<dbReference type="GO" id="GO:0001228">
    <property type="term" value="F:DNA-binding transcription activator activity, RNA polymerase II-specific"/>
    <property type="evidence" value="ECO:0007669"/>
    <property type="project" value="TreeGrafter"/>
</dbReference>
<reference evidence="9 10" key="1">
    <citation type="submission" date="2015-01" db="EMBL/GenBank/DDBJ databases">
        <title>The Genome Sequence of Capronia semiimmersa CBS27337.</title>
        <authorList>
            <consortium name="The Broad Institute Genomics Platform"/>
            <person name="Cuomo C."/>
            <person name="de Hoog S."/>
            <person name="Gorbushina A."/>
            <person name="Stielow B."/>
            <person name="Teixiera M."/>
            <person name="Abouelleil A."/>
            <person name="Chapman S.B."/>
            <person name="Priest M."/>
            <person name="Young S.K."/>
            <person name="Wortman J."/>
            <person name="Nusbaum C."/>
            <person name="Birren B."/>
        </authorList>
    </citation>
    <scope>NUCLEOTIDE SEQUENCE [LARGE SCALE GENOMIC DNA]</scope>
    <source>
        <strain evidence="9 10">CBS 27337</strain>
    </source>
</reference>
<dbReference type="Pfam" id="PF04082">
    <property type="entry name" value="Fungal_trans"/>
    <property type="match status" value="1"/>
</dbReference>
<dbReference type="GO" id="GO:0000978">
    <property type="term" value="F:RNA polymerase II cis-regulatory region sequence-specific DNA binding"/>
    <property type="evidence" value="ECO:0007669"/>
    <property type="project" value="TreeGrafter"/>
</dbReference>
<keyword evidence="2" id="KW-0862">Zinc</keyword>
<dbReference type="Proteomes" id="UP000054266">
    <property type="component" value="Unassembled WGS sequence"/>
</dbReference>
<keyword evidence="1" id="KW-0479">Metal-binding</keyword>
<dbReference type="SMART" id="SM00906">
    <property type="entry name" value="Fungal_trans"/>
    <property type="match status" value="1"/>
</dbReference>
<sequence length="699" mass="78099">MLPTDQMSSLDRDFPGSSHAAASIFTIVSPPESHAADRGREVDALRQKIRQLETRLSQATQAPVRPNARVDTPDSHPESTSLVRTNISVHESSPSAGRTSIIRHIMYKTRLFGRSHWMTGAIQFQDNFDVLEPYFREEMVRTASGLRRCKFLAKSIKLQRSPPWPTTPTPDLPDKAVADQLVEGYLRTSETIYRILHIPSFMRDYNAMWVTVPRTVQDPNFRVQAKIVLAIGATVYDEQFSLRQSAVRWVHEAQTWLTEPVFKSRLSIQSLQTELLLLIARERVGVGGELVWISAGSVFRAAVHMGLHRDPTLVSRMSLFTTEMRRRLWNTILEISLQSCMDSGSPPLVNLDDFDTAPPGNFDDDQLITAEDADAPNAPNPVGQFTQTTVVACLRESFPLRLEIAKFLNDIKSPCLYEEAIRLDTKMRASYRALSQTLRGCRPAINNLSPSTVETGVVNLIMCRYLSAIHVPFFGPSLQEAASTYAFSRKVVSETALKVWSTLHPLHSQSSNSAPLLRRYETITTLPEEDLSYLQRLTTCCSGFVRNVAFQASFIVAAELRAQLCEYESCLPRPPPLRQDLVAVLEDAQSLMLRCVEAGETNIKNYLLLSVLSAQIGGLLRGLPRDAFPPLLTQSAEDAITTCLATLEKNATLNRQQETTLDTAALGQISPKPSMDSLEGWDFLFSDLQFDFGLPEPVT</sequence>
<name>A0A0D2FVD2_9EURO</name>
<dbReference type="CDD" id="cd12148">
    <property type="entry name" value="fungal_TF_MHR"/>
    <property type="match status" value="1"/>
</dbReference>
<dbReference type="EMBL" id="KN846961">
    <property type="protein sequence ID" value="KIW63974.1"/>
    <property type="molecule type" value="Genomic_DNA"/>
</dbReference>
<dbReference type="STRING" id="5601.A0A0D2FVD2"/>
<evidence type="ECO:0000256" key="2">
    <source>
        <dbReference type="ARBA" id="ARBA00022833"/>
    </source>
</evidence>
<dbReference type="GO" id="GO:0006351">
    <property type="term" value="P:DNA-templated transcription"/>
    <property type="evidence" value="ECO:0007669"/>
    <property type="project" value="InterPro"/>
</dbReference>
<evidence type="ECO:0000256" key="3">
    <source>
        <dbReference type="ARBA" id="ARBA00023015"/>
    </source>
</evidence>
<accession>A0A0D2FVD2</accession>
<evidence type="ECO:0000256" key="7">
    <source>
        <dbReference type="SAM" id="MobiDB-lite"/>
    </source>
</evidence>
<dbReference type="HOGENOM" id="CLU_007091_3_1_1"/>
<keyword evidence="10" id="KW-1185">Reference proteome</keyword>
<keyword evidence="6" id="KW-0539">Nucleus</keyword>
<feature type="compositionally biased region" description="Polar residues" evidence="7">
    <location>
        <begin position="78"/>
        <end position="94"/>
    </location>
</feature>
<evidence type="ECO:0000256" key="6">
    <source>
        <dbReference type="ARBA" id="ARBA00023242"/>
    </source>
</evidence>
<feature type="domain" description="Xylanolytic transcriptional activator regulatory" evidence="8">
    <location>
        <begin position="291"/>
        <end position="365"/>
    </location>
</feature>
<evidence type="ECO:0000259" key="8">
    <source>
        <dbReference type="SMART" id="SM00906"/>
    </source>
</evidence>
<organism evidence="9 10">
    <name type="scientific">Phialophora macrospora</name>
    <dbReference type="NCBI Taxonomy" id="1851006"/>
    <lineage>
        <taxon>Eukaryota</taxon>
        <taxon>Fungi</taxon>
        <taxon>Dikarya</taxon>
        <taxon>Ascomycota</taxon>
        <taxon>Pezizomycotina</taxon>
        <taxon>Eurotiomycetes</taxon>
        <taxon>Chaetothyriomycetidae</taxon>
        <taxon>Chaetothyriales</taxon>
        <taxon>Herpotrichiellaceae</taxon>
        <taxon>Phialophora</taxon>
    </lineage>
</organism>
<evidence type="ECO:0000313" key="10">
    <source>
        <dbReference type="Proteomes" id="UP000054266"/>
    </source>
</evidence>
<protein>
    <recommendedName>
        <fullName evidence="8">Xylanolytic transcriptional activator regulatory domain-containing protein</fullName>
    </recommendedName>
</protein>
<dbReference type="InterPro" id="IPR051430">
    <property type="entry name" value="Fungal_TF_Env_Response"/>
</dbReference>
<gene>
    <name evidence="9" type="ORF">PV04_08934</name>
</gene>
<evidence type="ECO:0000256" key="5">
    <source>
        <dbReference type="ARBA" id="ARBA00023163"/>
    </source>
</evidence>
<keyword evidence="5" id="KW-0804">Transcription</keyword>
<dbReference type="AlphaFoldDB" id="A0A0D2FVD2"/>
<evidence type="ECO:0000313" key="9">
    <source>
        <dbReference type="EMBL" id="KIW63974.1"/>
    </source>
</evidence>
<keyword evidence="4" id="KW-0238">DNA-binding</keyword>
<proteinExistence type="predicted"/>
<keyword evidence="3" id="KW-0805">Transcription regulation</keyword>
<dbReference type="GO" id="GO:0005634">
    <property type="term" value="C:nucleus"/>
    <property type="evidence" value="ECO:0007669"/>
    <property type="project" value="TreeGrafter"/>
</dbReference>
<dbReference type="InterPro" id="IPR007219">
    <property type="entry name" value="XnlR_reg_dom"/>
</dbReference>
<evidence type="ECO:0000256" key="1">
    <source>
        <dbReference type="ARBA" id="ARBA00022723"/>
    </source>
</evidence>
<dbReference type="PANTHER" id="PTHR31944:SF131">
    <property type="entry name" value="HEME-RESPONSIVE ZINC FINGER TRANSCRIPTION FACTOR HAP1"/>
    <property type="match status" value="1"/>
</dbReference>